<dbReference type="InterPro" id="IPR039399">
    <property type="entry name" value="Deltex_C_sf"/>
</dbReference>
<keyword evidence="5" id="KW-0479">Metal-binding</keyword>
<dbReference type="PANTHER" id="PTHR12622">
    <property type="entry name" value="DELTEX-RELATED"/>
    <property type="match status" value="1"/>
</dbReference>
<evidence type="ECO:0000256" key="4">
    <source>
        <dbReference type="ARBA" id="ARBA00022679"/>
    </source>
</evidence>
<dbReference type="Gene3D" id="3.30.40.10">
    <property type="entry name" value="Zinc/RING finger domain, C3HC4 (zinc finger)"/>
    <property type="match status" value="1"/>
</dbReference>
<sequence length="323" mass="37352">MEQIPQQPKNENSEEVLKDGVEWVRTNHCKITTYFDANVTIFENHGRKYQLDMKKDFIKDNQAIQSIFDQLGELVDILDKKDQNIDEKFASIIKYNNFSSLEYLFMKVLDDLEKKEKNISHQEDEQCCICQCDLYDDVYKMTQSDFKNQIQNNSDEDAIQLQDCDGHFFHFGCIKHMLKDSYIKCPVCSKIYGIMKGDQPDGKMTTYIDKNYKCAGFNCSTIVIDYQIYGSVRNGRQIPGTHRTAYLPDNQEGREVLKLLQIAFDRKLIFTVGRSVTTGQDNVVVWNGVHHKTSPTGGAAYFGYPDPTYFNRVKQELALKGVR</sequence>
<keyword evidence="4" id="KW-0808">Transferase</keyword>
<dbReference type="AlphaFoldDB" id="W7X779"/>
<name>W7X779_TETTS</name>
<evidence type="ECO:0000256" key="1">
    <source>
        <dbReference type="ARBA" id="ARBA00000900"/>
    </source>
</evidence>
<evidence type="ECO:0000313" key="8">
    <source>
        <dbReference type="Proteomes" id="UP000009168"/>
    </source>
</evidence>
<evidence type="ECO:0000256" key="2">
    <source>
        <dbReference type="ARBA" id="ARBA00004906"/>
    </source>
</evidence>
<keyword evidence="8" id="KW-1185">Reference proteome</keyword>
<comment type="catalytic activity">
    <reaction evidence="1">
        <text>S-ubiquitinyl-[E2 ubiquitin-conjugating enzyme]-L-cysteine + [acceptor protein]-L-lysine = [E2 ubiquitin-conjugating enzyme]-L-cysteine + N(6)-ubiquitinyl-[acceptor protein]-L-lysine.</text>
        <dbReference type="EC" id="2.3.2.27"/>
    </reaction>
</comment>
<dbReference type="SUPFAM" id="SSF57850">
    <property type="entry name" value="RING/U-box"/>
    <property type="match status" value="1"/>
</dbReference>
<dbReference type="Gene3D" id="3.30.390.130">
    <property type="match status" value="1"/>
</dbReference>
<dbReference type="GO" id="GO:0016567">
    <property type="term" value="P:protein ubiquitination"/>
    <property type="evidence" value="ECO:0007669"/>
    <property type="project" value="UniProtKB-UniPathway"/>
</dbReference>
<dbReference type="STRING" id="312017.W7X779"/>
<dbReference type="GeneID" id="24438379"/>
<evidence type="ECO:0000259" key="6">
    <source>
        <dbReference type="Pfam" id="PF18102"/>
    </source>
</evidence>
<feature type="domain" description="Deltex C-terminal" evidence="6">
    <location>
        <begin position="196"/>
        <end position="322"/>
    </location>
</feature>
<gene>
    <name evidence="7" type="ORF">TTHERM_000313079</name>
</gene>
<evidence type="ECO:0000256" key="5">
    <source>
        <dbReference type="ARBA" id="ARBA00022723"/>
    </source>
</evidence>
<reference evidence="8" key="1">
    <citation type="journal article" date="2006" name="PLoS Biol.">
        <title>Macronuclear genome sequence of the ciliate Tetrahymena thermophila, a model eukaryote.</title>
        <authorList>
            <person name="Eisen J.A."/>
            <person name="Coyne R.S."/>
            <person name="Wu M."/>
            <person name="Wu D."/>
            <person name="Thiagarajan M."/>
            <person name="Wortman J.R."/>
            <person name="Badger J.H."/>
            <person name="Ren Q."/>
            <person name="Amedeo P."/>
            <person name="Jones K.M."/>
            <person name="Tallon L.J."/>
            <person name="Delcher A.L."/>
            <person name="Salzberg S.L."/>
            <person name="Silva J.C."/>
            <person name="Haas B.J."/>
            <person name="Majoros W.H."/>
            <person name="Farzad M."/>
            <person name="Carlton J.M."/>
            <person name="Smith R.K. Jr."/>
            <person name="Garg J."/>
            <person name="Pearlman R.E."/>
            <person name="Karrer K.M."/>
            <person name="Sun L."/>
            <person name="Manning G."/>
            <person name="Elde N.C."/>
            <person name="Turkewitz A.P."/>
            <person name="Asai D.J."/>
            <person name="Wilkes D.E."/>
            <person name="Wang Y."/>
            <person name="Cai H."/>
            <person name="Collins K."/>
            <person name="Stewart B.A."/>
            <person name="Lee S.R."/>
            <person name="Wilamowska K."/>
            <person name="Weinberg Z."/>
            <person name="Ruzzo W.L."/>
            <person name="Wloga D."/>
            <person name="Gaertig J."/>
            <person name="Frankel J."/>
            <person name="Tsao C.-C."/>
            <person name="Gorovsky M.A."/>
            <person name="Keeling P.J."/>
            <person name="Waller R.F."/>
            <person name="Patron N.J."/>
            <person name="Cherry J.M."/>
            <person name="Stover N.A."/>
            <person name="Krieger C.J."/>
            <person name="del Toro C."/>
            <person name="Ryder H.F."/>
            <person name="Williamson S.C."/>
            <person name="Barbeau R.A."/>
            <person name="Hamilton E.P."/>
            <person name="Orias E."/>
        </authorList>
    </citation>
    <scope>NUCLEOTIDE SEQUENCE [LARGE SCALE GENOMIC DNA]</scope>
    <source>
        <strain evidence="8">SB210</strain>
    </source>
</reference>
<organism evidence="7 8">
    <name type="scientific">Tetrahymena thermophila (strain SB210)</name>
    <dbReference type="NCBI Taxonomy" id="312017"/>
    <lineage>
        <taxon>Eukaryota</taxon>
        <taxon>Sar</taxon>
        <taxon>Alveolata</taxon>
        <taxon>Ciliophora</taxon>
        <taxon>Intramacronucleata</taxon>
        <taxon>Oligohymenophorea</taxon>
        <taxon>Hymenostomatida</taxon>
        <taxon>Tetrahymenina</taxon>
        <taxon>Tetrahymenidae</taxon>
        <taxon>Tetrahymena</taxon>
    </lineage>
</organism>
<dbReference type="InParanoid" id="W7X779"/>
<dbReference type="RefSeq" id="XP_012655193.1">
    <property type="nucleotide sequence ID" value="XM_012799739.1"/>
</dbReference>
<evidence type="ECO:0000256" key="3">
    <source>
        <dbReference type="ARBA" id="ARBA00012483"/>
    </source>
</evidence>
<dbReference type="EMBL" id="GG662498">
    <property type="protein sequence ID" value="EWS72253.1"/>
    <property type="molecule type" value="Genomic_DNA"/>
</dbReference>
<proteinExistence type="predicted"/>
<dbReference type="EC" id="2.3.2.27" evidence="3"/>
<dbReference type="GO" id="GO:0007219">
    <property type="term" value="P:Notch signaling pathway"/>
    <property type="evidence" value="ECO:0007669"/>
    <property type="project" value="InterPro"/>
</dbReference>
<dbReference type="Proteomes" id="UP000009168">
    <property type="component" value="Unassembled WGS sequence"/>
</dbReference>
<dbReference type="KEGG" id="tet:TTHERM_000313079"/>
<accession>W7X779</accession>
<dbReference type="OrthoDB" id="527344at2759"/>
<dbReference type="Pfam" id="PF18102">
    <property type="entry name" value="DTC"/>
    <property type="match status" value="1"/>
</dbReference>
<dbReference type="InterPro" id="IPR039398">
    <property type="entry name" value="Deltex_fam"/>
</dbReference>
<dbReference type="GO" id="GO:0061630">
    <property type="term" value="F:ubiquitin protein ligase activity"/>
    <property type="evidence" value="ECO:0007669"/>
    <property type="project" value="UniProtKB-EC"/>
</dbReference>
<evidence type="ECO:0000313" key="7">
    <source>
        <dbReference type="EMBL" id="EWS72253.1"/>
    </source>
</evidence>
<comment type="pathway">
    <text evidence="2">Protein modification; protein ubiquitination.</text>
</comment>
<dbReference type="UniPathway" id="UPA00143"/>
<dbReference type="InterPro" id="IPR039396">
    <property type="entry name" value="Deltex_C"/>
</dbReference>
<dbReference type="InterPro" id="IPR013083">
    <property type="entry name" value="Znf_RING/FYVE/PHD"/>
</dbReference>
<dbReference type="GO" id="GO:0046872">
    <property type="term" value="F:metal ion binding"/>
    <property type="evidence" value="ECO:0007669"/>
    <property type="project" value="UniProtKB-KW"/>
</dbReference>
<dbReference type="CDD" id="cd09633">
    <property type="entry name" value="Deltex_C"/>
    <property type="match status" value="1"/>
</dbReference>
<protein>
    <recommendedName>
        <fullName evidence="3">RING-type E3 ubiquitin transferase</fullName>
        <ecNumber evidence="3">2.3.2.27</ecNumber>
    </recommendedName>
</protein>